<gene>
    <name evidence="2" type="ORF">VNO77_41553</name>
</gene>
<dbReference type="EMBL" id="JAYMYQ010000010">
    <property type="protein sequence ID" value="KAK7308005.1"/>
    <property type="molecule type" value="Genomic_DNA"/>
</dbReference>
<name>A0AAN9JYT5_CANGL</name>
<feature type="compositionally biased region" description="Basic and acidic residues" evidence="1">
    <location>
        <begin position="25"/>
        <end position="35"/>
    </location>
</feature>
<comment type="caution">
    <text evidence="2">The sequence shown here is derived from an EMBL/GenBank/DDBJ whole genome shotgun (WGS) entry which is preliminary data.</text>
</comment>
<organism evidence="2 3">
    <name type="scientific">Canavalia gladiata</name>
    <name type="common">Sword bean</name>
    <name type="synonym">Dolichos gladiatus</name>
    <dbReference type="NCBI Taxonomy" id="3824"/>
    <lineage>
        <taxon>Eukaryota</taxon>
        <taxon>Viridiplantae</taxon>
        <taxon>Streptophyta</taxon>
        <taxon>Embryophyta</taxon>
        <taxon>Tracheophyta</taxon>
        <taxon>Spermatophyta</taxon>
        <taxon>Magnoliopsida</taxon>
        <taxon>eudicotyledons</taxon>
        <taxon>Gunneridae</taxon>
        <taxon>Pentapetalae</taxon>
        <taxon>rosids</taxon>
        <taxon>fabids</taxon>
        <taxon>Fabales</taxon>
        <taxon>Fabaceae</taxon>
        <taxon>Papilionoideae</taxon>
        <taxon>50 kb inversion clade</taxon>
        <taxon>NPAAA clade</taxon>
        <taxon>indigoferoid/millettioid clade</taxon>
        <taxon>Phaseoleae</taxon>
        <taxon>Canavalia</taxon>
    </lineage>
</organism>
<dbReference type="AlphaFoldDB" id="A0AAN9JYT5"/>
<evidence type="ECO:0000313" key="3">
    <source>
        <dbReference type="Proteomes" id="UP001367508"/>
    </source>
</evidence>
<sequence>MMEGGRKSGVPPLGEEWQGRGGLESVKDPKEEKRGQVKLLSRQNWKFMMDYKGKGYLCNAFAYDGLSTVMQQSSAYPVV</sequence>
<dbReference type="Proteomes" id="UP001367508">
    <property type="component" value="Unassembled WGS sequence"/>
</dbReference>
<protein>
    <submittedName>
        <fullName evidence="2">Uncharacterized protein</fullName>
    </submittedName>
</protein>
<keyword evidence="3" id="KW-1185">Reference proteome</keyword>
<evidence type="ECO:0000256" key="1">
    <source>
        <dbReference type="SAM" id="MobiDB-lite"/>
    </source>
</evidence>
<accession>A0AAN9JYT5</accession>
<feature type="region of interest" description="Disordered" evidence="1">
    <location>
        <begin position="1"/>
        <end position="35"/>
    </location>
</feature>
<proteinExistence type="predicted"/>
<evidence type="ECO:0000313" key="2">
    <source>
        <dbReference type="EMBL" id="KAK7308005.1"/>
    </source>
</evidence>
<reference evidence="2 3" key="1">
    <citation type="submission" date="2024-01" db="EMBL/GenBank/DDBJ databases">
        <title>The genomes of 5 underutilized Papilionoideae crops provide insights into root nodulation and disease resistanc.</title>
        <authorList>
            <person name="Jiang F."/>
        </authorList>
    </citation>
    <scope>NUCLEOTIDE SEQUENCE [LARGE SCALE GENOMIC DNA]</scope>
    <source>
        <strain evidence="2">LVBAO_FW01</strain>
        <tissue evidence="2">Leaves</tissue>
    </source>
</reference>